<keyword evidence="5" id="KW-0479">Metal-binding</keyword>
<dbReference type="GO" id="GO:0005953">
    <property type="term" value="C:CAAX-protein geranylgeranyltransferase complex"/>
    <property type="evidence" value="ECO:0007669"/>
    <property type="project" value="TreeGrafter"/>
</dbReference>
<sequence>MSRSAELPGQGSAAFLVKQHILFSLRHAKYLPTPYQAEDNNRMTLAYFCLASLALLPSSAVASTDESLSALEVMLKPVQIQGFRDWVYELQMPAGGFRGSNSLAAAGLSAEQAFTTDPANVIQTYTALCVLGLLGDDYSRLDRTGLKRFLGECQNEDGSFSQFPGCEEPGDPRSSYSAFAVASMLDEWDFINVDQGLAFLECCRSYEGAYAQRPGLEANAGPTYCAIAAYSLVSRLHTIPEPDDLLRWLVDRQVQPPPPSPSEADSDSETEGITSVEAASPGAVPAVAPIPTSAAAAAGSHPRTRTSVDVAGFQGRANKPTDACYSFWNTAAMTILIPAISPKLTLPDLVDPRLDRAWLLSCQHPVFGGIAREQKALPDVYHTYLSLAALSLGAVKDRALDLRRLDPAWNVPVALAASMRTHLWRDST</sequence>
<keyword evidence="4" id="KW-0808">Transferase</keyword>
<proteinExistence type="inferred from homology"/>
<gene>
    <name evidence="10" type="ORF">C6P46_001791</name>
</gene>
<evidence type="ECO:0000256" key="1">
    <source>
        <dbReference type="ARBA" id="ARBA00001947"/>
    </source>
</evidence>
<dbReference type="EMBL" id="PUHQ01000153">
    <property type="protein sequence ID" value="KAG0654300.1"/>
    <property type="molecule type" value="Genomic_DNA"/>
</dbReference>
<evidence type="ECO:0000256" key="8">
    <source>
        <dbReference type="SAM" id="MobiDB-lite"/>
    </source>
</evidence>
<evidence type="ECO:0000256" key="5">
    <source>
        <dbReference type="ARBA" id="ARBA00022723"/>
    </source>
</evidence>
<keyword evidence="7" id="KW-0862">Zinc</keyword>
<dbReference type="Gene3D" id="1.50.10.20">
    <property type="match status" value="1"/>
</dbReference>
<dbReference type="PANTHER" id="PTHR11774">
    <property type="entry name" value="GERANYLGERANYL TRANSFERASE TYPE BETA SUBUNIT"/>
    <property type="match status" value="1"/>
</dbReference>
<dbReference type="OrthoDB" id="24893at2759"/>
<reference evidence="10 11" key="1">
    <citation type="submission" date="2020-11" db="EMBL/GenBank/DDBJ databases">
        <title>Kefir isolates.</title>
        <authorList>
            <person name="Marcisauskas S."/>
            <person name="Kim Y."/>
            <person name="Blasche S."/>
        </authorList>
    </citation>
    <scope>NUCLEOTIDE SEQUENCE [LARGE SCALE GENOMIC DNA]</scope>
    <source>
        <strain evidence="10 11">KR</strain>
    </source>
</reference>
<dbReference type="GO" id="GO:0046872">
    <property type="term" value="F:metal ion binding"/>
    <property type="evidence" value="ECO:0007669"/>
    <property type="project" value="UniProtKB-KW"/>
</dbReference>
<evidence type="ECO:0000256" key="4">
    <source>
        <dbReference type="ARBA" id="ARBA00022679"/>
    </source>
</evidence>
<dbReference type="Pfam" id="PF00432">
    <property type="entry name" value="Prenyltrans"/>
    <property type="match status" value="1"/>
</dbReference>
<comment type="caution">
    <text evidence="10">The sequence shown here is derived from an EMBL/GenBank/DDBJ whole genome shotgun (WGS) entry which is preliminary data.</text>
</comment>
<accession>A0A9P7B249</accession>
<evidence type="ECO:0000256" key="7">
    <source>
        <dbReference type="ARBA" id="ARBA00022833"/>
    </source>
</evidence>
<evidence type="ECO:0000256" key="6">
    <source>
        <dbReference type="ARBA" id="ARBA00022737"/>
    </source>
</evidence>
<dbReference type="SUPFAM" id="SSF48239">
    <property type="entry name" value="Terpenoid cyclases/Protein prenyltransferases"/>
    <property type="match status" value="1"/>
</dbReference>
<dbReference type="Proteomes" id="UP000777482">
    <property type="component" value="Unassembled WGS sequence"/>
</dbReference>
<dbReference type="InterPro" id="IPR045089">
    <property type="entry name" value="PGGT1B-like"/>
</dbReference>
<dbReference type="PANTHER" id="PTHR11774:SF4">
    <property type="entry name" value="GERANYLGERANYL TRANSFERASE TYPE-1 SUBUNIT BETA"/>
    <property type="match status" value="1"/>
</dbReference>
<dbReference type="AlphaFoldDB" id="A0A9P7B249"/>
<evidence type="ECO:0000313" key="11">
    <source>
        <dbReference type="Proteomes" id="UP000777482"/>
    </source>
</evidence>
<organism evidence="10 11">
    <name type="scientific">Rhodotorula mucilaginosa</name>
    <name type="common">Yeast</name>
    <name type="synonym">Rhodotorula rubra</name>
    <dbReference type="NCBI Taxonomy" id="5537"/>
    <lineage>
        <taxon>Eukaryota</taxon>
        <taxon>Fungi</taxon>
        <taxon>Dikarya</taxon>
        <taxon>Basidiomycota</taxon>
        <taxon>Pucciniomycotina</taxon>
        <taxon>Microbotryomycetes</taxon>
        <taxon>Sporidiobolales</taxon>
        <taxon>Sporidiobolaceae</taxon>
        <taxon>Rhodotorula</taxon>
    </lineage>
</organism>
<evidence type="ECO:0000256" key="2">
    <source>
        <dbReference type="ARBA" id="ARBA00010497"/>
    </source>
</evidence>
<dbReference type="InterPro" id="IPR001330">
    <property type="entry name" value="Prenyltrans"/>
</dbReference>
<comment type="cofactor">
    <cofactor evidence="1">
        <name>Zn(2+)</name>
        <dbReference type="ChEBI" id="CHEBI:29105"/>
    </cofactor>
</comment>
<evidence type="ECO:0000256" key="3">
    <source>
        <dbReference type="ARBA" id="ARBA00022602"/>
    </source>
</evidence>
<keyword evidence="11" id="KW-1185">Reference proteome</keyword>
<protein>
    <recommendedName>
        <fullName evidence="9">Prenyltransferase alpha-alpha toroid domain-containing protein</fullName>
    </recommendedName>
</protein>
<comment type="similarity">
    <text evidence="2">Belongs to the protein prenyltransferase subunit beta family.</text>
</comment>
<keyword evidence="6" id="KW-0677">Repeat</keyword>
<dbReference type="InterPro" id="IPR008930">
    <property type="entry name" value="Terpenoid_cyclase/PrenylTrfase"/>
</dbReference>
<dbReference type="GO" id="GO:0004662">
    <property type="term" value="F:CAAX-protein geranylgeranyltransferase activity"/>
    <property type="evidence" value="ECO:0007669"/>
    <property type="project" value="TreeGrafter"/>
</dbReference>
<name>A0A9P7B249_RHOMI</name>
<keyword evidence="3" id="KW-0637">Prenyltransferase</keyword>
<feature type="region of interest" description="Disordered" evidence="8">
    <location>
        <begin position="252"/>
        <end position="272"/>
    </location>
</feature>
<evidence type="ECO:0000313" key="10">
    <source>
        <dbReference type="EMBL" id="KAG0654300.1"/>
    </source>
</evidence>
<evidence type="ECO:0000259" key="9">
    <source>
        <dbReference type="Pfam" id="PF00432"/>
    </source>
</evidence>
<feature type="domain" description="Prenyltransferase alpha-alpha toroid" evidence="9">
    <location>
        <begin position="15"/>
        <end position="411"/>
    </location>
</feature>